<gene>
    <name evidence="2" type="ORF">AVDCRST_MAG79-1794</name>
</gene>
<feature type="compositionally biased region" description="Basic residues" evidence="1">
    <location>
        <begin position="13"/>
        <end position="31"/>
    </location>
</feature>
<evidence type="ECO:0000256" key="1">
    <source>
        <dbReference type="SAM" id="MobiDB-lite"/>
    </source>
</evidence>
<proteinExistence type="predicted"/>
<feature type="compositionally biased region" description="Basic and acidic residues" evidence="1">
    <location>
        <begin position="1"/>
        <end position="12"/>
    </location>
</feature>
<protein>
    <submittedName>
        <fullName evidence="2">Uncharacterized protein</fullName>
    </submittedName>
</protein>
<sequence length="40" mass="4645">ATPHPHERDAHGGARRRWGPPVRRRAWRRGRSAAPRLRAL</sequence>
<organism evidence="2">
    <name type="scientific">uncultured Thermoleophilia bacterium</name>
    <dbReference type="NCBI Taxonomy" id="1497501"/>
    <lineage>
        <taxon>Bacteria</taxon>
        <taxon>Bacillati</taxon>
        <taxon>Actinomycetota</taxon>
        <taxon>Thermoleophilia</taxon>
        <taxon>environmental samples</taxon>
    </lineage>
</organism>
<accession>A0A6J4U3X4</accession>
<dbReference type="AlphaFoldDB" id="A0A6J4U3X4"/>
<feature type="non-terminal residue" evidence="2">
    <location>
        <position position="40"/>
    </location>
</feature>
<name>A0A6J4U3X4_9ACTN</name>
<evidence type="ECO:0000313" key="2">
    <source>
        <dbReference type="EMBL" id="CAA9540270.1"/>
    </source>
</evidence>
<dbReference type="EMBL" id="CADCWC010000269">
    <property type="protein sequence ID" value="CAA9540270.1"/>
    <property type="molecule type" value="Genomic_DNA"/>
</dbReference>
<feature type="region of interest" description="Disordered" evidence="1">
    <location>
        <begin position="1"/>
        <end position="40"/>
    </location>
</feature>
<feature type="non-terminal residue" evidence="2">
    <location>
        <position position="1"/>
    </location>
</feature>
<reference evidence="2" key="1">
    <citation type="submission" date="2020-02" db="EMBL/GenBank/DDBJ databases">
        <authorList>
            <person name="Meier V. D."/>
        </authorList>
    </citation>
    <scope>NUCLEOTIDE SEQUENCE</scope>
    <source>
        <strain evidence="2">AVDCRST_MAG79</strain>
    </source>
</reference>